<dbReference type="PIRSF" id="PIRSF000390">
    <property type="entry name" value="PLP_StrS"/>
    <property type="match status" value="1"/>
</dbReference>
<sequence length="366" mass="40064">MVPFFNLHAINQQYRQEILAAMARVVDSGWYIRGEELAAFESEFAAYCGNRFAVGVGSGLDALSLTLRAWIELGKLRVGDEVLVPANTYIATILAVLNNGLRPVLVEPDTKSFNLCPLNAAKAITDCSRVILPVHLYGQLADMTAINRLAEQHNLLVLEDAAQAHGAVAAGRRAGSLGHAAAFSFYPSKNLGALGDGGAVVTADQELAETVRLLGNYGSAQKYENTLKGVNSRLDELQAAVLRVKLRFLDVETQRRQALAKQYRDLIRHPDIALPSFKDDGSHVFHLYVVHTARRDALQAYFAENGVETLIHYPIAPHKQKALSEWNAMSLPLTEHLSDTALSLPLGPAMSDEQLSEVVQLCNGWR</sequence>
<keyword evidence="4" id="KW-0808">Transferase</keyword>
<dbReference type="InterPro" id="IPR015422">
    <property type="entry name" value="PyrdxlP-dep_Trfase_small"/>
</dbReference>
<evidence type="ECO:0000256" key="1">
    <source>
        <dbReference type="ARBA" id="ARBA00022898"/>
    </source>
</evidence>
<reference evidence="4 5" key="1">
    <citation type="journal article" date="2011" name="Int. J. Syst. Evol. Microbiol.">
        <title>Zhongshania antarctica gen. nov., sp. nov. and Zhongshania guokunii sp. nov., gammaproteobacteria respectively isolated from coastal attached (fast) ice and surface seawater of the Antarctic.</title>
        <authorList>
            <person name="Li H.J."/>
            <person name="Zhang X.Y."/>
            <person name="Chen C.X."/>
            <person name="Zhang Y.J."/>
            <person name="Gao Z.M."/>
            <person name="Yu Y."/>
            <person name="Chen X.L."/>
            <person name="Chen B."/>
            <person name="Zhang Y.Z."/>
        </authorList>
    </citation>
    <scope>NUCLEOTIDE SEQUENCE [LARGE SCALE GENOMIC DNA]</scope>
    <source>
        <strain evidence="4 5">ZS6-22T</strain>
    </source>
</reference>
<dbReference type="RefSeq" id="WP_368382771.1">
    <property type="nucleotide sequence ID" value="NZ_JBFRYA010000017.1"/>
</dbReference>
<evidence type="ECO:0000313" key="5">
    <source>
        <dbReference type="Proteomes" id="UP001557485"/>
    </source>
</evidence>
<gene>
    <name evidence="4" type="ORF">AB4876_16075</name>
</gene>
<dbReference type="InterPro" id="IPR015424">
    <property type="entry name" value="PyrdxlP-dep_Trfase"/>
</dbReference>
<dbReference type="InterPro" id="IPR000653">
    <property type="entry name" value="DegT/StrS_aminotransferase"/>
</dbReference>
<dbReference type="Pfam" id="PF01041">
    <property type="entry name" value="DegT_DnrJ_EryC1"/>
    <property type="match status" value="1"/>
</dbReference>
<comment type="caution">
    <text evidence="4">The sequence shown here is derived from an EMBL/GenBank/DDBJ whole genome shotgun (WGS) entry which is preliminary data.</text>
</comment>
<dbReference type="PANTHER" id="PTHR30244">
    <property type="entry name" value="TRANSAMINASE"/>
    <property type="match status" value="1"/>
</dbReference>
<evidence type="ECO:0000313" key="4">
    <source>
        <dbReference type="EMBL" id="MEX1670439.1"/>
    </source>
</evidence>
<name>A0ABV3UA81_9GAMM</name>
<dbReference type="GO" id="GO:0008483">
    <property type="term" value="F:transaminase activity"/>
    <property type="evidence" value="ECO:0007669"/>
    <property type="project" value="UniProtKB-KW"/>
</dbReference>
<dbReference type="Gene3D" id="3.40.640.10">
    <property type="entry name" value="Type I PLP-dependent aspartate aminotransferase-like (Major domain)"/>
    <property type="match status" value="1"/>
</dbReference>
<dbReference type="PANTHER" id="PTHR30244:SF36">
    <property type="entry name" value="3-OXO-GLUCOSE-6-PHOSPHATE:GLUTAMATE AMINOTRANSFERASE"/>
    <property type="match status" value="1"/>
</dbReference>
<accession>A0ABV3UA81</accession>
<protein>
    <submittedName>
        <fullName evidence="4">DegT/DnrJ/EryC1/StrS family aminotransferase</fullName>
    </submittedName>
</protein>
<keyword evidence="5" id="KW-1185">Reference proteome</keyword>
<evidence type="ECO:0000256" key="2">
    <source>
        <dbReference type="ARBA" id="ARBA00037999"/>
    </source>
</evidence>
<organism evidence="4 5">
    <name type="scientific">Zhongshania guokunii</name>
    <dbReference type="NCBI Taxonomy" id="641783"/>
    <lineage>
        <taxon>Bacteria</taxon>
        <taxon>Pseudomonadati</taxon>
        <taxon>Pseudomonadota</taxon>
        <taxon>Gammaproteobacteria</taxon>
        <taxon>Cellvibrionales</taxon>
        <taxon>Spongiibacteraceae</taxon>
        <taxon>Zhongshania</taxon>
    </lineage>
</organism>
<dbReference type="CDD" id="cd00616">
    <property type="entry name" value="AHBA_syn"/>
    <property type="match status" value="1"/>
</dbReference>
<dbReference type="SUPFAM" id="SSF53383">
    <property type="entry name" value="PLP-dependent transferases"/>
    <property type="match status" value="1"/>
</dbReference>
<dbReference type="InterPro" id="IPR015421">
    <property type="entry name" value="PyrdxlP-dep_Trfase_major"/>
</dbReference>
<proteinExistence type="inferred from homology"/>
<keyword evidence="1 3" id="KW-0663">Pyridoxal phosphate</keyword>
<evidence type="ECO:0000256" key="3">
    <source>
        <dbReference type="RuleBase" id="RU004508"/>
    </source>
</evidence>
<dbReference type="EMBL" id="JBFRYA010000017">
    <property type="protein sequence ID" value="MEX1670439.1"/>
    <property type="molecule type" value="Genomic_DNA"/>
</dbReference>
<keyword evidence="4" id="KW-0032">Aminotransferase</keyword>
<dbReference type="Gene3D" id="3.90.1150.10">
    <property type="entry name" value="Aspartate Aminotransferase, domain 1"/>
    <property type="match status" value="1"/>
</dbReference>
<comment type="similarity">
    <text evidence="2 3">Belongs to the DegT/DnrJ/EryC1 family.</text>
</comment>
<dbReference type="Proteomes" id="UP001557485">
    <property type="component" value="Unassembled WGS sequence"/>
</dbReference>